<dbReference type="AlphaFoldDB" id="A0A6C0JWV1"/>
<evidence type="ECO:0000313" key="1">
    <source>
        <dbReference type="EMBL" id="QHU09989.1"/>
    </source>
</evidence>
<proteinExistence type="predicted"/>
<reference evidence="1" key="1">
    <citation type="journal article" date="2020" name="Nature">
        <title>Giant virus diversity and host interactions through global metagenomics.</title>
        <authorList>
            <person name="Schulz F."/>
            <person name="Roux S."/>
            <person name="Paez-Espino D."/>
            <person name="Jungbluth S."/>
            <person name="Walsh D.A."/>
            <person name="Denef V.J."/>
            <person name="McMahon K.D."/>
            <person name="Konstantinidis K.T."/>
            <person name="Eloe-Fadrosh E.A."/>
            <person name="Kyrpides N.C."/>
            <person name="Woyke T."/>
        </authorList>
    </citation>
    <scope>NUCLEOTIDE SEQUENCE</scope>
    <source>
        <strain evidence="1">GVMAG-S-1101164-67</strain>
    </source>
</reference>
<name>A0A6C0JWV1_9ZZZZ</name>
<accession>A0A6C0JWV1</accession>
<protein>
    <submittedName>
        <fullName evidence="1">Uncharacterized protein</fullName>
    </submittedName>
</protein>
<sequence length="42" mass="5001">MNNIYIYYEKYIYYGNSSLSIVVRTHNNRCIIIPSMKNQPSV</sequence>
<dbReference type="EMBL" id="MN740749">
    <property type="protein sequence ID" value="QHU09989.1"/>
    <property type="molecule type" value="Genomic_DNA"/>
</dbReference>
<organism evidence="1">
    <name type="scientific">viral metagenome</name>
    <dbReference type="NCBI Taxonomy" id="1070528"/>
    <lineage>
        <taxon>unclassified sequences</taxon>
        <taxon>metagenomes</taxon>
        <taxon>organismal metagenomes</taxon>
    </lineage>
</organism>